<dbReference type="Proteomes" id="UP000499080">
    <property type="component" value="Unassembled WGS sequence"/>
</dbReference>
<accession>A0A4Y2C2P5</accession>
<sequence>MQHFILHRAINSIETAPCILHDSFFSKVHRSYTEWAALSIPSSHAGYARRSNCTSELSGLIPKFEEGVLEFVQHIFRSRKVVNMHVRSYSAYLPSLLF</sequence>
<dbReference type="AlphaFoldDB" id="A0A4Y2C2P5"/>
<gene>
    <name evidence="1" type="ORF">AVEN_126914_1</name>
</gene>
<name>A0A4Y2C2P5_ARAVE</name>
<dbReference type="EMBL" id="BGPR01000135">
    <property type="protein sequence ID" value="GBL98027.1"/>
    <property type="molecule type" value="Genomic_DNA"/>
</dbReference>
<keyword evidence="2" id="KW-1185">Reference proteome</keyword>
<proteinExistence type="predicted"/>
<comment type="caution">
    <text evidence="1">The sequence shown here is derived from an EMBL/GenBank/DDBJ whole genome shotgun (WGS) entry which is preliminary data.</text>
</comment>
<protein>
    <submittedName>
        <fullName evidence="1">Uncharacterized protein</fullName>
    </submittedName>
</protein>
<evidence type="ECO:0000313" key="1">
    <source>
        <dbReference type="EMBL" id="GBL98027.1"/>
    </source>
</evidence>
<evidence type="ECO:0000313" key="2">
    <source>
        <dbReference type="Proteomes" id="UP000499080"/>
    </source>
</evidence>
<organism evidence="1 2">
    <name type="scientific">Araneus ventricosus</name>
    <name type="common">Orbweaver spider</name>
    <name type="synonym">Epeira ventricosa</name>
    <dbReference type="NCBI Taxonomy" id="182803"/>
    <lineage>
        <taxon>Eukaryota</taxon>
        <taxon>Metazoa</taxon>
        <taxon>Ecdysozoa</taxon>
        <taxon>Arthropoda</taxon>
        <taxon>Chelicerata</taxon>
        <taxon>Arachnida</taxon>
        <taxon>Araneae</taxon>
        <taxon>Araneomorphae</taxon>
        <taxon>Entelegynae</taxon>
        <taxon>Araneoidea</taxon>
        <taxon>Araneidae</taxon>
        <taxon>Araneus</taxon>
    </lineage>
</organism>
<reference evidence="1 2" key="1">
    <citation type="journal article" date="2019" name="Sci. Rep.">
        <title>Orb-weaving spider Araneus ventricosus genome elucidates the spidroin gene catalogue.</title>
        <authorList>
            <person name="Kono N."/>
            <person name="Nakamura H."/>
            <person name="Ohtoshi R."/>
            <person name="Moran D.A.P."/>
            <person name="Shinohara A."/>
            <person name="Yoshida Y."/>
            <person name="Fujiwara M."/>
            <person name="Mori M."/>
            <person name="Tomita M."/>
            <person name="Arakawa K."/>
        </authorList>
    </citation>
    <scope>NUCLEOTIDE SEQUENCE [LARGE SCALE GENOMIC DNA]</scope>
</reference>